<name>A0A2H4VDC8_9EURY</name>
<dbReference type="GO" id="GO:0016491">
    <property type="term" value="F:oxidoreductase activity"/>
    <property type="evidence" value="ECO:0007669"/>
    <property type="project" value="UniProtKB-ARBA"/>
</dbReference>
<dbReference type="PROSITE" id="PS51379">
    <property type="entry name" value="4FE4S_FER_2"/>
    <property type="match status" value="1"/>
</dbReference>
<dbReference type="InterPro" id="IPR027417">
    <property type="entry name" value="P-loop_NTPase"/>
</dbReference>
<evidence type="ECO:0000313" key="5">
    <source>
        <dbReference type="Proteomes" id="UP000591058"/>
    </source>
</evidence>
<dbReference type="Pfam" id="PF02593">
    <property type="entry name" value="DUF166"/>
    <property type="match status" value="1"/>
</dbReference>
<dbReference type="Proteomes" id="UP000232806">
    <property type="component" value="Chromosome"/>
</dbReference>
<dbReference type="AlphaFoldDB" id="A0A2H4VDC8"/>
<evidence type="ECO:0000313" key="2">
    <source>
        <dbReference type="EMBL" id="AUB56103.1"/>
    </source>
</evidence>
<dbReference type="InterPro" id="IPR003745">
    <property type="entry name" value="DUF166"/>
</dbReference>
<sequence>MKIYLLISGKYGSRVVNNLAEHGMASNIVGMEEYPEDLPHFIDDFSQHIPQSLPPADLILAVGLSGDINMVVPEVARKTGAKSAIIPIYSPEQMPPGLQQEITESAPDVRIVFPKPFCSLEPVGDAPIDEFALRFGKPVLYIKSDKFIKKVKVLRGAPCGSTDYIAKGLWSLPVDDAELNATQKLHNYPCNASTDTDPAVGDTSMHLASYQIKEAVKRGLGFAVKSAVVDDEICDTAKCQEECLKTCPQVRIGLDTITISNEEKAIIDPATCGYCEICVKECPQNAIEIQNGRFELEG</sequence>
<dbReference type="OrthoDB" id="51323at2157"/>
<dbReference type="Proteomes" id="UP000591058">
    <property type="component" value="Unassembled WGS sequence"/>
</dbReference>
<accession>A0A2H4VDC8</accession>
<dbReference type="Gene3D" id="3.40.50.300">
    <property type="entry name" value="P-loop containing nucleotide triphosphate hydrolases"/>
    <property type="match status" value="1"/>
</dbReference>
<reference evidence="2 4" key="1">
    <citation type="submission" date="2016-10" db="EMBL/GenBank/DDBJ databases">
        <title>Comparative genomics between deep and shallow subseafloor isolates.</title>
        <authorList>
            <person name="Ishii S."/>
            <person name="Miller J.R."/>
            <person name="Sutton G."/>
            <person name="Suzuki S."/>
            <person name="Methe B."/>
            <person name="Inagaki F."/>
            <person name="Imachi H."/>
        </authorList>
    </citation>
    <scope>NUCLEOTIDE SEQUENCE [LARGE SCALE GENOMIC DNA]</scope>
    <source>
        <strain evidence="2 4">MO-MB1</strain>
    </source>
</reference>
<dbReference type="PRINTS" id="PR01868">
    <property type="entry name" value="ABCEFAMILY"/>
</dbReference>
<dbReference type="InterPro" id="IPR017896">
    <property type="entry name" value="4Fe4S_Fe-S-bd"/>
</dbReference>
<dbReference type="GeneID" id="35122371"/>
<proteinExistence type="predicted"/>
<dbReference type="EMBL" id="JABBYL010000008">
    <property type="protein sequence ID" value="NMO08651.1"/>
    <property type="molecule type" value="Genomic_DNA"/>
</dbReference>
<dbReference type="Pfam" id="PF00037">
    <property type="entry name" value="Fer4"/>
    <property type="match status" value="1"/>
</dbReference>
<dbReference type="SUPFAM" id="SSF54862">
    <property type="entry name" value="4Fe-4S ferredoxins"/>
    <property type="match status" value="1"/>
</dbReference>
<dbReference type="InterPro" id="IPR017900">
    <property type="entry name" value="4Fe4S_Fe_S_CS"/>
</dbReference>
<dbReference type="EMBL" id="CP017766">
    <property type="protein sequence ID" value="AUB56103.1"/>
    <property type="molecule type" value="Genomic_DNA"/>
</dbReference>
<dbReference type="InterPro" id="IPR013283">
    <property type="entry name" value="RLI1"/>
</dbReference>
<evidence type="ECO:0000313" key="3">
    <source>
        <dbReference type="EMBL" id="NMO08651.1"/>
    </source>
</evidence>
<evidence type="ECO:0000259" key="1">
    <source>
        <dbReference type="PROSITE" id="PS51379"/>
    </source>
</evidence>
<gene>
    <name evidence="2" type="ORF">BK007_08875</name>
    <name evidence="3" type="ORF">HG719_02220</name>
</gene>
<dbReference type="PROSITE" id="PS00198">
    <property type="entry name" value="4FE4S_FER_1"/>
    <property type="match status" value="1"/>
</dbReference>
<evidence type="ECO:0000313" key="4">
    <source>
        <dbReference type="Proteomes" id="UP000232806"/>
    </source>
</evidence>
<organism evidence="2 4">
    <name type="scientific">Methanobacterium subterraneum</name>
    <dbReference type="NCBI Taxonomy" id="59277"/>
    <lineage>
        <taxon>Archaea</taxon>
        <taxon>Methanobacteriati</taxon>
        <taxon>Methanobacteriota</taxon>
        <taxon>Methanomada group</taxon>
        <taxon>Methanobacteria</taxon>
        <taxon>Methanobacteriales</taxon>
        <taxon>Methanobacteriaceae</taxon>
        <taxon>Methanobacterium</taxon>
    </lineage>
</organism>
<reference evidence="3 5" key="2">
    <citation type="submission" date="2020-04" db="EMBL/GenBank/DDBJ databases">
        <title>Draft genome of Methanobacterium subterraneum isolated from animal feces.</title>
        <authorList>
            <person name="Ouboter H.T."/>
            <person name="Berger S."/>
            <person name="Gungor E."/>
            <person name="Jetten M.S.M."/>
            <person name="Welte C.U."/>
        </authorList>
    </citation>
    <scope>NUCLEOTIDE SEQUENCE [LARGE SCALE GENOMIC DNA]</scope>
    <source>
        <strain evidence="3">HO_2020</strain>
    </source>
</reference>
<protein>
    <submittedName>
        <fullName evidence="3">4Fe-4S binding protein</fullName>
    </submittedName>
    <submittedName>
        <fullName evidence="2">Thymidylate synthase</fullName>
    </submittedName>
</protein>
<feature type="domain" description="4Fe-4S ferredoxin-type" evidence="1">
    <location>
        <begin position="263"/>
        <end position="292"/>
    </location>
</feature>
<dbReference type="RefSeq" id="WP_100906077.1">
    <property type="nucleotide sequence ID" value="NZ_CP017766.1"/>
</dbReference>